<feature type="signal peptide" evidence="1">
    <location>
        <begin position="1"/>
        <end position="20"/>
    </location>
</feature>
<keyword evidence="3" id="KW-1185">Reference proteome</keyword>
<proteinExistence type="predicted"/>
<feature type="chain" id="PRO_5024412741" description="Type IX secretion system PorP/SprF family membrane protein" evidence="1">
    <location>
        <begin position="21"/>
        <end position="345"/>
    </location>
</feature>
<dbReference type="Pfam" id="PF20230">
    <property type="entry name" value="DUF6588"/>
    <property type="match status" value="1"/>
</dbReference>
<protein>
    <recommendedName>
        <fullName evidence="4">Type IX secretion system PorP/SprF family membrane protein</fullName>
    </recommendedName>
</protein>
<comment type="caution">
    <text evidence="2">The sequence shown here is derived from an EMBL/GenBank/DDBJ whole genome shotgun (WGS) entry which is preliminary data.</text>
</comment>
<dbReference type="InterPro" id="IPR046495">
    <property type="entry name" value="DUF6588"/>
</dbReference>
<dbReference type="Proteomes" id="UP000323136">
    <property type="component" value="Unassembled WGS sequence"/>
</dbReference>
<dbReference type="OrthoDB" id="9775382at2"/>
<dbReference type="EMBL" id="VNIA01000003">
    <property type="protein sequence ID" value="TYP97926.1"/>
    <property type="molecule type" value="Genomic_DNA"/>
</dbReference>
<evidence type="ECO:0000313" key="3">
    <source>
        <dbReference type="Proteomes" id="UP000323136"/>
    </source>
</evidence>
<evidence type="ECO:0008006" key="4">
    <source>
        <dbReference type="Google" id="ProtNLM"/>
    </source>
</evidence>
<reference evidence="2 3" key="1">
    <citation type="submission" date="2019-07" db="EMBL/GenBank/DDBJ databases">
        <title>Genomic Encyclopedia of Type Strains, Phase IV (KMG-IV): sequencing the most valuable type-strain genomes for metagenomic binning, comparative biology and taxonomic classification.</title>
        <authorList>
            <person name="Goeker M."/>
        </authorList>
    </citation>
    <scope>NUCLEOTIDE SEQUENCE [LARGE SCALE GENOMIC DNA]</scope>
    <source>
        <strain evidence="2 3">DSM 18961</strain>
    </source>
</reference>
<evidence type="ECO:0000256" key="1">
    <source>
        <dbReference type="SAM" id="SignalP"/>
    </source>
</evidence>
<organism evidence="2 3">
    <name type="scientific">Tenacibaculum adriaticum</name>
    <dbReference type="NCBI Taxonomy" id="413713"/>
    <lineage>
        <taxon>Bacteria</taxon>
        <taxon>Pseudomonadati</taxon>
        <taxon>Bacteroidota</taxon>
        <taxon>Flavobacteriia</taxon>
        <taxon>Flavobacteriales</taxon>
        <taxon>Flavobacteriaceae</taxon>
        <taxon>Tenacibaculum</taxon>
    </lineage>
</organism>
<name>A0A5S5DSC4_9FLAO</name>
<evidence type="ECO:0000313" key="2">
    <source>
        <dbReference type="EMBL" id="TYP97926.1"/>
    </source>
</evidence>
<dbReference type="AlphaFoldDB" id="A0A5S5DSC4"/>
<keyword evidence="1" id="KW-0732">Signal</keyword>
<accession>A0A5S5DSC4</accession>
<sequence length="345" mass="37486">MKNNLLLFLFSVVLAINLNAQNGPEGILFASTQDANRLTQAYMNPAMKGLIYGMNNGWYHTAKVHKKFGFDFSINLNASLIPSKDEMFSLSNLTSVNQNTTGGSITSATIAGSENDGALATVNFDEDINGVTYNYSGTFEMPGGIKEDLPLNAVPTPVIQASMGLPFKSDIILRYVPKVGSDDVKGGLFGIGLKKEITDWFGPLGKTPLHVSLLATYTTMGVDYTIVDENPNDNFDIQDGFVDFNLNAYTVQAIASLNFPIINLYGGLGYTGGNSSLKMLGTYTVDYNLSVSQRELVDPLNLDFDASGFRTTLGARLSLGFFKIFADYTLQEYNSVNAGIAFSFR</sequence>
<gene>
    <name evidence="2" type="ORF">C7447_10392</name>
</gene>
<dbReference type="RefSeq" id="WP_148870271.1">
    <property type="nucleotide sequence ID" value="NZ_VNIA01000003.1"/>
</dbReference>